<dbReference type="EMBL" id="BPRH01003305">
    <property type="protein sequence ID" value="GJF08865.1"/>
    <property type="molecule type" value="Genomic_DNA"/>
</dbReference>
<protein>
    <recommendedName>
        <fullName evidence="3">Nucleoside triphosphate pyrophosphatase</fullName>
        <ecNumber evidence="3">3.6.1.9</ecNumber>
    </recommendedName>
    <alternativeName>
        <fullName evidence="3">Nucleotide pyrophosphatase</fullName>
        <shortName evidence="3">Nucleotide PPase</shortName>
    </alternativeName>
</protein>
<keyword evidence="2 3" id="KW-0378">Hydrolase</keyword>
<comment type="caution">
    <text evidence="3">Lacks conserved residue(s) required for the propagation of feature annotation.</text>
</comment>
<dbReference type="NCBIfam" id="TIGR00172">
    <property type="entry name" value="maf"/>
    <property type="match status" value="1"/>
</dbReference>
<dbReference type="PANTHER" id="PTHR43213">
    <property type="entry name" value="BIFUNCTIONAL DTTP/UTP PYROPHOSPHATASE/METHYLTRANSFERASE PROTEIN-RELATED"/>
    <property type="match status" value="1"/>
</dbReference>
<dbReference type="Proteomes" id="UP001060504">
    <property type="component" value="Unassembled WGS sequence"/>
</dbReference>
<dbReference type="Gene3D" id="3.90.950.10">
    <property type="match status" value="1"/>
</dbReference>
<dbReference type="Pfam" id="PF02545">
    <property type="entry name" value="Maf"/>
    <property type="match status" value="1"/>
</dbReference>
<comment type="cofactor">
    <cofactor evidence="1 3">
        <name>a divalent metal cation</name>
        <dbReference type="ChEBI" id="CHEBI:60240"/>
    </cofactor>
</comment>
<evidence type="ECO:0000256" key="3">
    <source>
        <dbReference type="HAMAP-Rule" id="MF_00528"/>
    </source>
</evidence>
<proteinExistence type="inferred from homology"/>
<dbReference type="HAMAP" id="MF_00528">
    <property type="entry name" value="Maf"/>
    <property type="match status" value="1"/>
</dbReference>
<organism evidence="4 5">
    <name type="scientific">Mycolicibacterium cyprinidarum</name>
    <dbReference type="NCBI Taxonomy" id="2860311"/>
    <lineage>
        <taxon>Bacteria</taxon>
        <taxon>Bacillati</taxon>
        <taxon>Actinomycetota</taxon>
        <taxon>Actinomycetes</taxon>
        <taxon>Mycobacteriales</taxon>
        <taxon>Mycobacteriaceae</taxon>
        <taxon>Mycolicibacterium</taxon>
    </lineage>
</organism>
<keyword evidence="5" id="KW-1185">Reference proteome</keyword>
<comment type="catalytic activity">
    <reaction evidence="3">
        <text>a ribonucleoside 5'-triphosphate + H2O = a ribonucleoside 5'-phosphate + diphosphate + H(+)</text>
        <dbReference type="Rhea" id="RHEA:23996"/>
        <dbReference type="ChEBI" id="CHEBI:15377"/>
        <dbReference type="ChEBI" id="CHEBI:15378"/>
        <dbReference type="ChEBI" id="CHEBI:33019"/>
        <dbReference type="ChEBI" id="CHEBI:58043"/>
        <dbReference type="ChEBI" id="CHEBI:61557"/>
        <dbReference type="EC" id="3.6.1.9"/>
    </reaction>
</comment>
<comment type="catalytic activity">
    <reaction evidence="3">
        <text>a 2'-deoxyribonucleoside 5'-triphosphate + H2O = a 2'-deoxyribonucleoside 5'-phosphate + diphosphate + H(+)</text>
        <dbReference type="Rhea" id="RHEA:44644"/>
        <dbReference type="ChEBI" id="CHEBI:15377"/>
        <dbReference type="ChEBI" id="CHEBI:15378"/>
        <dbReference type="ChEBI" id="CHEBI:33019"/>
        <dbReference type="ChEBI" id="CHEBI:61560"/>
        <dbReference type="ChEBI" id="CHEBI:65317"/>
        <dbReference type="EC" id="3.6.1.9"/>
    </reaction>
</comment>
<comment type="similarity">
    <text evidence="3">Belongs to the Maf family.</text>
</comment>
<name>A0ABQ4V442_9MYCO</name>
<gene>
    <name evidence="4" type="ORF">NGTWS1702_31680</name>
</gene>
<dbReference type="InterPro" id="IPR003697">
    <property type="entry name" value="Maf-like"/>
</dbReference>
<keyword evidence="3" id="KW-0546">Nucleotide metabolism</keyword>
<sequence length="217" mass="22355">MTRVVLGSASTGRLRVLRRAGIDPLVVVSDVDEEALLASLDAELAPEAVVAKLANAKAVSVAAQLPDDIAADCVVLGCDSMLLLEGSLCGKPGSAEAARLQWRSMAGTQGHLLTGHALLRISAGVITHTDSETGSTAVHFSRPSEDELSAYANSGEPIAVAGAFTLDGLGGWFIERIEGAPSNVIGLSLPLVRQMLRSAGLSIAEIWKGNATSSPFG</sequence>
<evidence type="ECO:0000313" key="5">
    <source>
        <dbReference type="Proteomes" id="UP001060504"/>
    </source>
</evidence>
<dbReference type="SUPFAM" id="SSF52972">
    <property type="entry name" value="ITPase-like"/>
    <property type="match status" value="1"/>
</dbReference>
<comment type="function">
    <text evidence="3">Nucleoside triphosphate pyrophosphatase. May have a dual role in cell division arrest and in preventing the incorporation of modified nucleotides into cellular nucleic acids.</text>
</comment>
<accession>A0ABQ4V442</accession>
<evidence type="ECO:0000313" key="4">
    <source>
        <dbReference type="EMBL" id="GJF08865.1"/>
    </source>
</evidence>
<dbReference type="CDD" id="cd00555">
    <property type="entry name" value="Maf"/>
    <property type="match status" value="1"/>
</dbReference>
<dbReference type="EC" id="3.6.1.9" evidence="3"/>
<feature type="active site" description="Proton acceptor" evidence="3">
    <location>
        <position position="79"/>
    </location>
</feature>
<evidence type="ECO:0000256" key="1">
    <source>
        <dbReference type="ARBA" id="ARBA00001968"/>
    </source>
</evidence>
<comment type="subcellular location">
    <subcellularLocation>
        <location evidence="3">Cytoplasm</location>
    </subcellularLocation>
</comment>
<evidence type="ECO:0000256" key="2">
    <source>
        <dbReference type="ARBA" id="ARBA00022801"/>
    </source>
</evidence>
<dbReference type="PIRSF" id="PIRSF006305">
    <property type="entry name" value="Maf"/>
    <property type="match status" value="1"/>
</dbReference>
<keyword evidence="3" id="KW-0963">Cytoplasm</keyword>
<reference evidence="4 5" key="1">
    <citation type="submission" date="2021-08" db="EMBL/GenBank/DDBJ databases">
        <title>Draft genome sequence of Mycolicibacterium sp. NGTWS1702 strain.</title>
        <authorList>
            <person name="Matsumoto M."/>
            <person name="Tang B.C.C."/>
            <person name="Machida Y."/>
            <person name="Matoyama H."/>
            <person name="Kishihara T."/>
            <person name="Sato S."/>
            <person name="Kondo I."/>
            <person name="Sano M."/>
            <person name="Kato G."/>
        </authorList>
    </citation>
    <scope>NUCLEOTIDE SEQUENCE [LARGE SCALE GENOMIC DNA]</scope>
    <source>
        <strain evidence="4 5">NGTWSNA01</strain>
    </source>
</reference>
<dbReference type="PANTHER" id="PTHR43213:SF5">
    <property type="entry name" value="BIFUNCTIONAL DTTP_UTP PYROPHOSPHATASE_METHYLTRANSFERASE PROTEIN-RELATED"/>
    <property type="match status" value="1"/>
</dbReference>
<dbReference type="InterPro" id="IPR029001">
    <property type="entry name" value="ITPase-like_fam"/>
</dbReference>
<comment type="caution">
    <text evidence="4">The sequence shown here is derived from an EMBL/GenBank/DDBJ whole genome shotgun (WGS) entry which is preliminary data.</text>
</comment>